<evidence type="ECO:0000313" key="4">
    <source>
        <dbReference type="EMBL" id="KAF2441145.1"/>
    </source>
</evidence>
<evidence type="ECO:0000256" key="2">
    <source>
        <dbReference type="ARBA" id="ARBA00022553"/>
    </source>
</evidence>
<keyword evidence="5" id="KW-1185">Reference proteome</keyword>
<dbReference type="InterPro" id="IPR051414">
    <property type="entry name" value="Adenylate-forming_Reductase"/>
</dbReference>
<dbReference type="EMBL" id="MU001506">
    <property type="protein sequence ID" value="KAF2441145.1"/>
    <property type="molecule type" value="Genomic_DNA"/>
</dbReference>
<dbReference type="InterPro" id="IPR009081">
    <property type="entry name" value="PP-bd_ACP"/>
</dbReference>
<keyword evidence="1" id="KW-0596">Phosphopantetheine</keyword>
<feature type="domain" description="Carrier" evidence="3">
    <location>
        <begin position="562"/>
        <end position="641"/>
    </location>
</feature>
<comment type="caution">
    <text evidence="4">The sequence shown here is derived from an EMBL/GenBank/DDBJ whole genome shotgun (WGS) entry which is preliminary data.</text>
</comment>
<dbReference type="Proteomes" id="UP000799764">
    <property type="component" value="Unassembled WGS sequence"/>
</dbReference>
<evidence type="ECO:0000256" key="1">
    <source>
        <dbReference type="ARBA" id="ARBA00022450"/>
    </source>
</evidence>
<dbReference type="PANTHER" id="PTHR43439:SF2">
    <property type="entry name" value="ENZYME, PUTATIVE (JCVI)-RELATED"/>
    <property type="match status" value="1"/>
</dbReference>
<dbReference type="InterPro" id="IPR042099">
    <property type="entry name" value="ANL_N_sf"/>
</dbReference>
<dbReference type="Gene3D" id="3.40.50.720">
    <property type="entry name" value="NAD(P)-binding Rossmann-like Domain"/>
    <property type="match status" value="1"/>
</dbReference>
<dbReference type="SUPFAM" id="SSF51735">
    <property type="entry name" value="NAD(P)-binding Rossmann-fold domains"/>
    <property type="match status" value="1"/>
</dbReference>
<dbReference type="PROSITE" id="PS00012">
    <property type="entry name" value="PHOSPHOPANTETHEINE"/>
    <property type="match status" value="1"/>
</dbReference>
<dbReference type="Pfam" id="PF00550">
    <property type="entry name" value="PP-binding"/>
    <property type="match status" value="1"/>
</dbReference>
<dbReference type="Gene3D" id="3.40.50.12780">
    <property type="entry name" value="N-terminal domain of ligase-like"/>
    <property type="match status" value="1"/>
</dbReference>
<protein>
    <submittedName>
        <fullName evidence="4">Acetyl-CoA synthetase-like protein</fullName>
    </submittedName>
</protein>
<dbReference type="InterPro" id="IPR013120">
    <property type="entry name" value="FAR_NAD-bd"/>
</dbReference>
<dbReference type="InterPro" id="IPR006162">
    <property type="entry name" value="Ppantetheine_attach_site"/>
</dbReference>
<dbReference type="InterPro" id="IPR000873">
    <property type="entry name" value="AMP-dep_synth/lig_dom"/>
</dbReference>
<dbReference type="Gene3D" id="1.10.1200.10">
    <property type="entry name" value="ACP-like"/>
    <property type="match status" value="1"/>
</dbReference>
<dbReference type="PANTHER" id="PTHR43439">
    <property type="entry name" value="PHENYLACETATE-COENZYME A LIGASE"/>
    <property type="match status" value="1"/>
</dbReference>
<organism evidence="4 5">
    <name type="scientific">Karstenula rhodostoma CBS 690.94</name>
    <dbReference type="NCBI Taxonomy" id="1392251"/>
    <lineage>
        <taxon>Eukaryota</taxon>
        <taxon>Fungi</taxon>
        <taxon>Dikarya</taxon>
        <taxon>Ascomycota</taxon>
        <taxon>Pezizomycotina</taxon>
        <taxon>Dothideomycetes</taxon>
        <taxon>Pleosporomycetidae</taxon>
        <taxon>Pleosporales</taxon>
        <taxon>Massarineae</taxon>
        <taxon>Didymosphaeriaceae</taxon>
        <taxon>Karstenula</taxon>
    </lineage>
</organism>
<evidence type="ECO:0000259" key="3">
    <source>
        <dbReference type="PROSITE" id="PS50075"/>
    </source>
</evidence>
<dbReference type="SMART" id="SM00823">
    <property type="entry name" value="PKS_PP"/>
    <property type="match status" value="1"/>
</dbReference>
<dbReference type="SUPFAM" id="SSF56801">
    <property type="entry name" value="Acetyl-CoA synthetase-like"/>
    <property type="match status" value="1"/>
</dbReference>
<gene>
    <name evidence="4" type="ORF">P171DRAFT_488713</name>
</gene>
<keyword evidence="2" id="KW-0597">Phosphoprotein</keyword>
<sequence>MEANYFVCTLGQALALNAESKPYRTISQFLAHQSRSCGSNPAVGFPLPQNQDAWKYELLTFDDVLTGTQVFAHRLSKSFDSAPASPQTVALMAHSSPEFLFTWLGLMYLGHSVLLLAPQCQPGAITHLCKACNVSLFFHDAAHSQRAAEAEKLQQNENITKFSICQSPLSADEDIFQVIRTPRPVFAPASDVDESSVAYLHHTSGTSSGLPKPIPQSHHGAIGVLPHLPGPSPIATFTTTPLYHGGIADTFRSWTSDSPIWLFPGKDVPISARNICKCLEVAASTEQQPAIKYFSSVPYVLQMMEADDNGLETLKSMEIVGVGGAALPVEVGDRLVRSHINLISRFGSAECGFLLSSHRSFAEDKEWQYLRNYNPAELVNFEDRDDGLAELIVMPGWPHMAKTNREDGSFATADLFERHPKIENAWFYHSRADSQLTLITGKKFDPAPVEAAIATAEELDDVLIFGDDHPYPGALLLRSQKWSKLSDQELSNAIWPQVDKLNQESQDHARISRHMLVPVEHQEKPLEKSSKGTTIRKVAETRFKELIEAAYQADDGQKSENVNDKDLPQYLAKLVQSMIQSPEPPQEDADLFSYGVDSIACMRLRSQLRQLTPNYNQKLPLSVVEDCGTIRELSSYILRKRHGETDADTGDEGQAMLDLVKEYGDFSNHQPGSQAQRNGTEGKRTSGEVVILTGATGALGAHILDLLRSSDTVSAIHCLVRGADLTASQERVSKALSQRGLPDLSPQFGSNDKIKIVQSALGEPQLGLSDEIYNYLAAEATSILHIAWTVNFRLRLRSFAKDNLAGVRHLIDLALAAGRAEPPRFAYCSSTAATMNGARDDLGRLAERLSDEPSSASPLGYSRSKWVAEHICLSAHRQTSLKGRMSVMRVGQLSGDSQTGIWNTKEAWPMMLSTVRLISCLPQLGDEPLDWLPVDIAAQAFLQAATRPARNGEDLQVYHILNPHREPTWATMLKWMGKKEVFKAVPPEEWVRRLRACKEDGHSAMKLLGLWDEAYGDGKKKQEVEGRGAGFSIEETEKSVEAIRNVRPLDEEYVGKVWDWVQKNVN</sequence>
<dbReference type="InterPro" id="IPR036291">
    <property type="entry name" value="NAD(P)-bd_dom_sf"/>
</dbReference>
<dbReference type="GO" id="GO:0031177">
    <property type="term" value="F:phosphopantetheine binding"/>
    <property type="evidence" value="ECO:0007669"/>
    <property type="project" value="InterPro"/>
</dbReference>
<dbReference type="AlphaFoldDB" id="A0A9P4PA00"/>
<dbReference type="InterPro" id="IPR020806">
    <property type="entry name" value="PKS_PP-bd"/>
</dbReference>
<dbReference type="Pfam" id="PF00501">
    <property type="entry name" value="AMP-binding"/>
    <property type="match status" value="1"/>
</dbReference>
<dbReference type="SUPFAM" id="SSF47336">
    <property type="entry name" value="ACP-like"/>
    <property type="match status" value="1"/>
</dbReference>
<dbReference type="Pfam" id="PF23562">
    <property type="entry name" value="AMP-binding_C_3"/>
    <property type="match status" value="1"/>
</dbReference>
<dbReference type="OrthoDB" id="429813at2759"/>
<dbReference type="InterPro" id="IPR036736">
    <property type="entry name" value="ACP-like_sf"/>
</dbReference>
<evidence type="ECO:0000313" key="5">
    <source>
        <dbReference type="Proteomes" id="UP000799764"/>
    </source>
</evidence>
<accession>A0A9P4PA00</accession>
<proteinExistence type="predicted"/>
<dbReference type="Pfam" id="PF07993">
    <property type="entry name" value="NAD_binding_4"/>
    <property type="match status" value="1"/>
</dbReference>
<dbReference type="PROSITE" id="PS50075">
    <property type="entry name" value="CARRIER"/>
    <property type="match status" value="1"/>
</dbReference>
<name>A0A9P4PA00_9PLEO</name>
<reference evidence="4" key="1">
    <citation type="journal article" date="2020" name="Stud. Mycol.">
        <title>101 Dothideomycetes genomes: a test case for predicting lifestyles and emergence of pathogens.</title>
        <authorList>
            <person name="Haridas S."/>
            <person name="Albert R."/>
            <person name="Binder M."/>
            <person name="Bloem J."/>
            <person name="Labutti K."/>
            <person name="Salamov A."/>
            <person name="Andreopoulos B."/>
            <person name="Baker S."/>
            <person name="Barry K."/>
            <person name="Bills G."/>
            <person name="Bluhm B."/>
            <person name="Cannon C."/>
            <person name="Castanera R."/>
            <person name="Culley D."/>
            <person name="Daum C."/>
            <person name="Ezra D."/>
            <person name="Gonzalez J."/>
            <person name="Henrissat B."/>
            <person name="Kuo A."/>
            <person name="Liang C."/>
            <person name="Lipzen A."/>
            <person name="Lutzoni F."/>
            <person name="Magnuson J."/>
            <person name="Mondo S."/>
            <person name="Nolan M."/>
            <person name="Ohm R."/>
            <person name="Pangilinan J."/>
            <person name="Park H.-J."/>
            <person name="Ramirez L."/>
            <person name="Alfaro M."/>
            <person name="Sun H."/>
            <person name="Tritt A."/>
            <person name="Yoshinaga Y."/>
            <person name="Zwiers L.-H."/>
            <person name="Turgeon B."/>
            <person name="Goodwin S."/>
            <person name="Spatafora J."/>
            <person name="Crous P."/>
            <person name="Grigoriev I."/>
        </authorList>
    </citation>
    <scope>NUCLEOTIDE SEQUENCE</scope>
    <source>
        <strain evidence="4">CBS 690.94</strain>
    </source>
</reference>